<dbReference type="GO" id="GO:1990072">
    <property type="term" value="C:TRAPPIII protein complex"/>
    <property type="evidence" value="ECO:0007669"/>
    <property type="project" value="TreeGrafter"/>
</dbReference>
<feature type="domain" description="TPPC8 first Ig-like" evidence="3">
    <location>
        <begin position="535"/>
        <end position="690"/>
    </location>
</feature>
<feature type="domain" description="TPPC8 C-terminal Ig-like" evidence="2">
    <location>
        <begin position="1108"/>
        <end position="1169"/>
    </location>
</feature>
<organism evidence="4 5">
    <name type="scientific">Musa balbisiana</name>
    <name type="common">Banana</name>
    <dbReference type="NCBI Taxonomy" id="52838"/>
    <lineage>
        <taxon>Eukaryota</taxon>
        <taxon>Viridiplantae</taxon>
        <taxon>Streptophyta</taxon>
        <taxon>Embryophyta</taxon>
        <taxon>Tracheophyta</taxon>
        <taxon>Spermatophyta</taxon>
        <taxon>Magnoliopsida</taxon>
        <taxon>Liliopsida</taxon>
        <taxon>Zingiberales</taxon>
        <taxon>Musaceae</taxon>
        <taxon>Musa</taxon>
    </lineage>
</organism>
<evidence type="ECO:0000256" key="1">
    <source>
        <dbReference type="SAM" id="MobiDB-lite"/>
    </source>
</evidence>
<evidence type="ECO:0000313" key="4">
    <source>
        <dbReference type="EMBL" id="THU74886.1"/>
    </source>
</evidence>
<name>A0A4S8KHM0_MUSBA</name>
<dbReference type="STRING" id="52838.A0A4S8KHM0"/>
<comment type="caution">
    <text evidence="4">The sequence shown here is derived from an EMBL/GenBank/DDBJ whole genome shotgun (WGS) entry which is preliminary data.</text>
</comment>
<accession>A0A4S8KHM0</accession>
<feature type="region of interest" description="Disordered" evidence="1">
    <location>
        <begin position="611"/>
        <end position="642"/>
    </location>
</feature>
<dbReference type="InterPro" id="IPR011990">
    <property type="entry name" value="TPR-like_helical_dom_sf"/>
</dbReference>
<dbReference type="InterPro" id="IPR024420">
    <property type="entry name" value="TRAPP_III_complex_Trs85"/>
</dbReference>
<evidence type="ECO:0000259" key="2">
    <source>
        <dbReference type="Pfam" id="PF24542"/>
    </source>
</evidence>
<protein>
    <recommendedName>
        <fullName evidence="6">Trafficking protein particle complex subunit 8</fullName>
    </recommendedName>
</protein>
<sequence>MDPLRSYLGRLLQEEITPVIMVLSTPLVEDACQKNGLNFIELLLPFSVFNKINVPVRTASDQPYRLQMFKLRLAYASDIHLQNYEAAEEHLKKVVLDASQKTLDDLISEPPQLENLLKNSESDLCPSWIETFNKELIRTLSFSEHETFDHPVACLLVVSSKDEQPINRFVDILNTNQLPSLLSDGVMDPKVLKHYLLLHDNQDGSPEKITSILAEMRNTYGSNCKLLCINSAQSANGNGKDIQWMPYGSHVLHNDDIACFLSTDDINAVRDFMLDLSSNYVIPHVEQKIRILNQQIRVLADYAFMLRDYELALSNYRLLSTDYKLDKAWKRYAGVQKIGSSSQRNASRCGLWWAEMLKARGQFKDAANIYFRISNEEPSLLAAVMLEQASYCYFLSSPPMLRKYGFHLVLAGNRYYMSDQRHHAIRAYRNALFVYKQNGWSYISDHVHYNVGRWYSFIGILDVAVKHMLEVLACSHQSLATQNMFLNDFFHIVQSMGKKFEVYKLRLPVINMASLKVLYEDFRTYASPSDVHVSESLWQSLEEELVPSASTGRSNWLDSQIKSSSKRNDESPVCVAGESVVVDLEFINPLQVSISVSEISLICELLAKSKEPDTGSASHTAPEEDSELKDSPSCRDSNSDGSSFTLSKLDVVLGGGETKRMQLEVSPKIEGLLKISGVRWTLSDIVVGYQYFEFDSKNKEKKGRRARRSLSHNLSFIVIKGLPKLDACIQHLPKKVFAGDLRLLLLELHNQSEFSVKNIKMKISHPRYLIPGNMEDLEMDFPECLEKQKSSRSKETPANVMLKFKNLLFSFPDDSTIQGGTNFTWPLWFHAGLCGRISLYISIYYEVASCSSDMKYRILRMHHDLEVLPSLDVSFQISPCASSLEEYFVRMDILNRTKSETFSLNQLSCVGNLWEILALPESLSIHPVQTLLAGQALSCFFKLKDCRKVINTEGELTWQGSDLLMISHGCKEAMTDVSRSPLAEFHQHERFHQGKSAKGDSSIVDFILISKMQGNGHVFEPGMQPNTSSRCPLSWQMNGPRMINHDFSSSFCEANFHLRIHSCSDAAVIIRLTTYDTLPEKNQSSDGVKLSDSAENEGGWHDISLVNDMKVLSSVHGNRPKKSSVDTLSPFVWCAMSSTKLKLEPLCTTEISLKICLFAAGTYDLSNYELHWEVKPLEEGIVGVTSSGTAHGHPFYLTVLHAPR</sequence>
<dbReference type="InterPro" id="IPR058541">
    <property type="entry name" value="Ig_TPPC8_1st"/>
</dbReference>
<dbReference type="InterPro" id="IPR057651">
    <property type="entry name" value="Ig_TPPC8_C"/>
</dbReference>
<gene>
    <name evidence="4" type="ORF">C4D60_Mb04t38130</name>
</gene>
<dbReference type="Pfam" id="PF12739">
    <property type="entry name" value="TRAPPC-Trs85"/>
    <property type="match status" value="1"/>
</dbReference>
<reference evidence="4 5" key="1">
    <citation type="journal article" date="2019" name="Nat. Plants">
        <title>Genome sequencing of Musa balbisiana reveals subgenome evolution and function divergence in polyploid bananas.</title>
        <authorList>
            <person name="Yao X."/>
        </authorList>
    </citation>
    <scope>NUCLEOTIDE SEQUENCE [LARGE SCALE GENOMIC DNA]</scope>
    <source>
        <strain evidence="5">cv. DH-PKW</strain>
        <tissue evidence="4">Leaves</tissue>
    </source>
</reference>
<evidence type="ECO:0000259" key="3">
    <source>
        <dbReference type="Pfam" id="PF24545"/>
    </source>
</evidence>
<dbReference type="SUPFAM" id="SSF48452">
    <property type="entry name" value="TPR-like"/>
    <property type="match status" value="1"/>
</dbReference>
<dbReference type="Proteomes" id="UP000317650">
    <property type="component" value="Chromosome 4"/>
</dbReference>
<keyword evidence="5" id="KW-1185">Reference proteome</keyword>
<dbReference type="Pfam" id="PF24545">
    <property type="entry name" value="Ig_TPPC8_1st"/>
    <property type="match status" value="1"/>
</dbReference>
<dbReference type="PANTHER" id="PTHR12975">
    <property type="entry name" value="TRANSPORT PROTEIN TRAPP"/>
    <property type="match status" value="1"/>
</dbReference>
<proteinExistence type="predicted"/>
<evidence type="ECO:0008006" key="6">
    <source>
        <dbReference type="Google" id="ProtNLM"/>
    </source>
</evidence>
<dbReference type="Pfam" id="PF24542">
    <property type="entry name" value="Ig_TPPC8_C"/>
    <property type="match status" value="1"/>
</dbReference>
<dbReference type="AlphaFoldDB" id="A0A4S8KHM0"/>
<evidence type="ECO:0000313" key="5">
    <source>
        <dbReference type="Proteomes" id="UP000317650"/>
    </source>
</evidence>
<dbReference type="PANTHER" id="PTHR12975:SF6">
    <property type="entry name" value="TRAFFICKING PROTEIN PARTICLE COMPLEX SUBUNIT 8"/>
    <property type="match status" value="1"/>
</dbReference>
<dbReference type="EMBL" id="PYDT01000001">
    <property type="protein sequence ID" value="THU74886.1"/>
    <property type="molecule type" value="Genomic_DNA"/>
</dbReference>